<keyword evidence="2" id="KW-0812">Transmembrane</keyword>
<feature type="compositionally biased region" description="Low complexity" evidence="1">
    <location>
        <begin position="153"/>
        <end position="165"/>
    </location>
</feature>
<organism evidence="3 4">
    <name type="scientific">Linum trigynum</name>
    <dbReference type="NCBI Taxonomy" id="586398"/>
    <lineage>
        <taxon>Eukaryota</taxon>
        <taxon>Viridiplantae</taxon>
        <taxon>Streptophyta</taxon>
        <taxon>Embryophyta</taxon>
        <taxon>Tracheophyta</taxon>
        <taxon>Spermatophyta</taxon>
        <taxon>Magnoliopsida</taxon>
        <taxon>eudicotyledons</taxon>
        <taxon>Gunneridae</taxon>
        <taxon>Pentapetalae</taxon>
        <taxon>rosids</taxon>
        <taxon>fabids</taxon>
        <taxon>Malpighiales</taxon>
        <taxon>Linaceae</taxon>
        <taxon>Linum</taxon>
    </lineage>
</organism>
<feature type="compositionally biased region" description="Basic and acidic residues" evidence="1">
    <location>
        <begin position="126"/>
        <end position="142"/>
    </location>
</feature>
<gene>
    <name evidence="3" type="ORF">LTRI10_LOCUS26532</name>
</gene>
<feature type="region of interest" description="Disordered" evidence="1">
    <location>
        <begin position="126"/>
        <end position="176"/>
    </location>
</feature>
<dbReference type="AlphaFoldDB" id="A0AAV2EIH0"/>
<evidence type="ECO:0000256" key="2">
    <source>
        <dbReference type="SAM" id="Phobius"/>
    </source>
</evidence>
<evidence type="ECO:0000313" key="4">
    <source>
        <dbReference type="Proteomes" id="UP001497516"/>
    </source>
</evidence>
<proteinExistence type="predicted"/>
<feature type="compositionally biased region" description="Pro residues" evidence="1">
    <location>
        <begin position="166"/>
        <end position="176"/>
    </location>
</feature>
<keyword evidence="4" id="KW-1185">Reference proteome</keyword>
<name>A0AAV2EIH0_9ROSI</name>
<evidence type="ECO:0000256" key="1">
    <source>
        <dbReference type="SAM" id="MobiDB-lite"/>
    </source>
</evidence>
<reference evidence="3 4" key="1">
    <citation type="submission" date="2024-04" db="EMBL/GenBank/DDBJ databases">
        <authorList>
            <person name="Fracassetti M."/>
        </authorList>
    </citation>
    <scope>NUCLEOTIDE SEQUENCE [LARGE SCALE GENOMIC DNA]</scope>
</reference>
<keyword evidence="2" id="KW-1133">Transmembrane helix</keyword>
<evidence type="ECO:0000313" key="3">
    <source>
        <dbReference type="EMBL" id="CAL1385388.1"/>
    </source>
</evidence>
<sequence length="176" mass="19543">MAAGGSTTVVNTILVSLGCYLVLLARPCHQKSTLLQEQKFDGGEDGQVELFSSENWIFKLQFDYVSPLGNFSNLYLGIWYNLRPPPFPFSDNTVVEILRAPIFDRAEIAVQDNDFNLDGRQRTRRDDCIGRGIEEHDPDPSRNSDMLGGSGLNPEPASSSYYNSNPRPPPPPLSPP</sequence>
<keyword evidence="2" id="KW-0472">Membrane</keyword>
<dbReference type="EMBL" id="OZ034817">
    <property type="protein sequence ID" value="CAL1385388.1"/>
    <property type="molecule type" value="Genomic_DNA"/>
</dbReference>
<feature type="transmembrane region" description="Helical" evidence="2">
    <location>
        <begin position="6"/>
        <end position="25"/>
    </location>
</feature>
<accession>A0AAV2EIH0</accession>
<protein>
    <submittedName>
        <fullName evidence="3">Uncharacterized protein</fullName>
    </submittedName>
</protein>
<dbReference type="Proteomes" id="UP001497516">
    <property type="component" value="Chromosome 4"/>
</dbReference>